<reference evidence="10" key="1">
    <citation type="submission" date="2017-05" db="EMBL/GenBank/DDBJ databases">
        <authorList>
            <person name="Macchi M."/>
            <person name="Festa S."/>
            <person name="Coppotelli B.M."/>
            <person name="Morelli I.S."/>
        </authorList>
    </citation>
    <scope>NUCLEOTIDE SEQUENCE [LARGE SCALE GENOMIC DNA]</scope>
    <source>
        <strain evidence="10">I</strain>
    </source>
</reference>
<dbReference type="Gene3D" id="1.10.3720.10">
    <property type="entry name" value="MetI-like"/>
    <property type="match status" value="1"/>
</dbReference>
<dbReference type="GO" id="GO:0071916">
    <property type="term" value="F:dipeptide transmembrane transporter activity"/>
    <property type="evidence" value="ECO:0007669"/>
    <property type="project" value="TreeGrafter"/>
</dbReference>
<organism evidence="9 10">
    <name type="scientific">Inquilinus limosus</name>
    <dbReference type="NCBI Taxonomy" id="171674"/>
    <lineage>
        <taxon>Bacteria</taxon>
        <taxon>Pseudomonadati</taxon>
        <taxon>Pseudomonadota</taxon>
        <taxon>Alphaproteobacteria</taxon>
        <taxon>Rhodospirillales</taxon>
        <taxon>Rhodospirillaceae</taxon>
        <taxon>Inquilinus</taxon>
    </lineage>
</organism>
<dbReference type="OrthoDB" id="7834831at2"/>
<dbReference type="RefSeq" id="WP_088149138.1">
    <property type="nucleotide sequence ID" value="NZ_NHON01000001.1"/>
</dbReference>
<evidence type="ECO:0000256" key="2">
    <source>
        <dbReference type="ARBA" id="ARBA00022448"/>
    </source>
</evidence>
<dbReference type="PANTHER" id="PTHR43163">
    <property type="entry name" value="DIPEPTIDE TRANSPORT SYSTEM PERMEASE PROTEIN DPPB-RELATED"/>
    <property type="match status" value="1"/>
</dbReference>
<evidence type="ECO:0000256" key="6">
    <source>
        <dbReference type="ARBA" id="ARBA00023136"/>
    </source>
</evidence>
<feature type="transmembrane region" description="Helical" evidence="7">
    <location>
        <begin position="137"/>
        <end position="164"/>
    </location>
</feature>
<evidence type="ECO:0000256" key="7">
    <source>
        <dbReference type="RuleBase" id="RU363032"/>
    </source>
</evidence>
<gene>
    <name evidence="9" type="ORF">BWR60_01035</name>
</gene>
<dbReference type="CDD" id="cd06261">
    <property type="entry name" value="TM_PBP2"/>
    <property type="match status" value="1"/>
</dbReference>
<keyword evidence="10" id="KW-1185">Reference proteome</keyword>
<dbReference type="InterPro" id="IPR000515">
    <property type="entry name" value="MetI-like"/>
</dbReference>
<feature type="transmembrane region" description="Helical" evidence="7">
    <location>
        <begin position="176"/>
        <end position="195"/>
    </location>
</feature>
<name>A0A211ZV28_9PROT</name>
<proteinExistence type="inferred from homology"/>
<comment type="caution">
    <text evidence="9">The sequence shown here is derived from an EMBL/GenBank/DDBJ whole genome shotgun (WGS) entry which is preliminary data.</text>
</comment>
<feature type="transmembrane region" description="Helical" evidence="7">
    <location>
        <begin position="104"/>
        <end position="125"/>
    </location>
</feature>
<sequence>MIGFVLRRVLTLVPLLLLVSIGVFLVLRLGHGDPALDYLRLSQIPPTDAALALARTELGLDRPLAEQYLSWLGGAVALDFGTSWVTRRPVLPEILHYLPATLQLAGAALALTIGLGLPLGVWAALRRGRWPDHLTRAFTVLGVSLPSFWLGFLLILLFSVTLRWLPPLGKGGLQHLLMPAFALALMSICINIRLVRSSVLEHLGERHVGFARARGLPERVVVGRHVLLNALIPPVTAVGLHIGELLGGAMVVEIVFGWPGVGRYALQAISNRDFPALQCFILVMTTVFVLCNLAVDIVYAWIDPRIRLARGAA</sequence>
<dbReference type="AlphaFoldDB" id="A0A211ZV28"/>
<keyword evidence="6 7" id="KW-0472">Membrane</keyword>
<dbReference type="PANTHER" id="PTHR43163:SF6">
    <property type="entry name" value="DIPEPTIDE TRANSPORT SYSTEM PERMEASE PROTEIN DPPB-RELATED"/>
    <property type="match status" value="1"/>
</dbReference>
<comment type="subcellular location">
    <subcellularLocation>
        <location evidence="1 7">Cell membrane</location>
        <topology evidence="1 7">Multi-pass membrane protein</topology>
    </subcellularLocation>
</comment>
<evidence type="ECO:0000259" key="8">
    <source>
        <dbReference type="PROSITE" id="PS50928"/>
    </source>
</evidence>
<evidence type="ECO:0000313" key="9">
    <source>
        <dbReference type="EMBL" id="OWJ69148.1"/>
    </source>
</evidence>
<dbReference type="GO" id="GO:0005886">
    <property type="term" value="C:plasma membrane"/>
    <property type="evidence" value="ECO:0007669"/>
    <property type="project" value="UniProtKB-SubCell"/>
</dbReference>
<evidence type="ECO:0000256" key="5">
    <source>
        <dbReference type="ARBA" id="ARBA00022989"/>
    </source>
</evidence>
<comment type="similarity">
    <text evidence="7">Belongs to the binding-protein-dependent transport system permease family.</text>
</comment>
<keyword evidence="4 7" id="KW-0812">Transmembrane</keyword>
<dbReference type="Pfam" id="PF00528">
    <property type="entry name" value="BPD_transp_1"/>
    <property type="match status" value="1"/>
</dbReference>
<dbReference type="Proteomes" id="UP000196655">
    <property type="component" value="Unassembled WGS sequence"/>
</dbReference>
<evidence type="ECO:0000313" key="10">
    <source>
        <dbReference type="Proteomes" id="UP000196655"/>
    </source>
</evidence>
<dbReference type="InterPro" id="IPR045621">
    <property type="entry name" value="BPD_transp_1_N"/>
</dbReference>
<dbReference type="SUPFAM" id="SSF161098">
    <property type="entry name" value="MetI-like"/>
    <property type="match status" value="1"/>
</dbReference>
<protein>
    <submittedName>
        <fullName evidence="9">Nickel ABC transporter permease subunit NikB</fullName>
    </submittedName>
</protein>
<dbReference type="EMBL" id="NHON01000001">
    <property type="protein sequence ID" value="OWJ69148.1"/>
    <property type="molecule type" value="Genomic_DNA"/>
</dbReference>
<keyword evidence="5 7" id="KW-1133">Transmembrane helix</keyword>
<dbReference type="InterPro" id="IPR035906">
    <property type="entry name" value="MetI-like_sf"/>
</dbReference>
<evidence type="ECO:0000256" key="3">
    <source>
        <dbReference type="ARBA" id="ARBA00022475"/>
    </source>
</evidence>
<evidence type="ECO:0000256" key="4">
    <source>
        <dbReference type="ARBA" id="ARBA00022692"/>
    </source>
</evidence>
<keyword evidence="2 7" id="KW-0813">Transport</keyword>
<feature type="domain" description="ABC transmembrane type-1" evidence="8">
    <location>
        <begin position="98"/>
        <end position="299"/>
    </location>
</feature>
<dbReference type="Pfam" id="PF19300">
    <property type="entry name" value="BPD_transp_1_N"/>
    <property type="match status" value="1"/>
</dbReference>
<evidence type="ECO:0000256" key="1">
    <source>
        <dbReference type="ARBA" id="ARBA00004651"/>
    </source>
</evidence>
<dbReference type="PROSITE" id="PS50928">
    <property type="entry name" value="ABC_TM1"/>
    <property type="match status" value="1"/>
</dbReference>
<accession>A0A211ZV28</accession>
<dbReference type="NCBIfam" id="NF007677">
    <property type="entry name" value="PRK10352.1"/>
    <property type="match status" value="1"/>
</dbReference>
<keyword evidence="3" id="KW-1003">Cell membrane</keyword>
<feature type="transmembrane region" description="Helical" evidence="7">
    <location>
        <begin position="279"/>
        <end position="302"/>
    </location>
</feature>